<dbReference type="Proteomes" id="UP000297540">
    <property type="component" value="Unassembled WGS sequence"/>
</dbReference>
<dbReference type="Pfam" id="PF08878">
    <property type="entry name" value="HamA"/>
    <property type="match status" value="1"/>
</dbReference>
<evidence type="ECO:0000313" key="2">
    <source>
        <dbReference type="EMBL" id="TFF36187.1"/>
    </source>
</evidence>
<sequence>MYWISFVHSFINLTLLSLELSAEKLKSLRSYTNSLMDHVYWVRQKFNVVPEKEHVTSCINYVDLQEYRDEFCEELVNTIPEWVYSNKKAADIVDKMVAEEGRSDRNAQSALRTVTFQKFKNSATEEVFIQGQFGELVLFNLLQVFFDAVPLLRKMPITSSAKMERFGADAIHYNFENGTHLIYIGEAKAYSSSYQFNKAFEEALKSVQDNYKNHRTELKLYIYDDFLNEDLVPIAKAYKTGRLNPVEIHLVSIILYNETDKIIGSNEREKKDAILKIVENRAGKIDKSLFDGIGPELLPRFNYIFFPLWEMAELLKTFQRLIGK</sequence>
<reference evidence="2 3" key="1">
    <citation type="journal article" date="2017" name="Int. J. Syst. Evol. Microbiol.">
        <title>Mucilaginibacterpsychrotolerans sp. nov., isolated from peatlands.</title>
        <authorList>
            <person name="Deng Y."/>
            <person name="Shen L."/>
            <person name="Xu B."/>
            <person name="Liu Y."/>
            <person name="Gu Z."/>
            <person name="Liu H."/>
            <person name="Zhou Y."/>
        </authorList>
    </citation>
    <scope>NUCLEOTIDE SEQUENCE [LARGE SCALE GENOMIC DNA]</scope>
    <source>
        <strain evidence="2 3">NH7-4</strain>
    </source>
</reference>
<organism evidence="2 3">
    <name type="scientific">Mucilaginibacter psychrotolerans</name>
    <dbReference type="NCBI Taxonomy" id="1524096"/>
    <lineage>
        <taxon>Bacteria</taxon>
        <taxon>Pseudomonadati</taxon>
        <taxon>Bacteroidota</taxon>
        <taxon>Sphingobacteriia</taxon>
        <taxon>Sphingobacteriales</taxon>
        <taxon>Sphingobacteriaceae</taxon>
        <taxon>Mucilaginibacter</taxon>
    </lineage>
</organism>
<dbReference type="AlphaFoldDB" id="A0A4Y8SC68"/>
<dbReference type="InterPro" id="IPR014976">
    <property type="entry name" value="AbpA_HamA_C"/>
</dbReference>
<feature type="domain" description="Anti-bacteriophage protein A/HamA C-terminal" evidence="1">
    <location>
        <begin position="42"/>
        <end position="320"/>
    </location>
</feature>
<dbReference type="EMBL" id="SOZE01000017">
    <property type="protein sequence ID" value="TFF36187.1"/>
    <property type="molecule type" value="Genomic_DNA"/>
</dbReference>
<comment type="caution">
    <text evidence="2">The sequence shown here is derived from an EMBL/GenBank/DDBJ whole genome shotgun (WGS) entry which is preliminary data.</text>
</comment>
<accession>A0A4Y8SC68</accession>
<evidence type="ECO:0000313" key="3">
    <source>
        <dbReference type="Proteomes" id="UP000297540"/>
    </source>
</evidence>
<evidence type="ECO:0000259" key="1">
    <source>
        <dbReference type="Pfam" id="PF08878"/>
    </source>
</evidence>
<name>A0A4Y8SC68_9SPHI</name>
<proteinExistence type="predicted"/>
<protein>
    <submittedName>
        <fullName evidence="2">DUF1837 domain-containing protein</fullName>
    </submittedName>
</protein>
<gene>
    <name evidence="2" type="ORF">E2R66_16735</name>
</gene>
<keyword evidence="3" id="KW-1185">Reference proteome</keyword>